<sequence>MIESVFNTYKQHKNTSLFGRYISLKHIEPILKSLENDFKIKVEGISVLNQNIYSIQLGSGPIKIFMWSQMHGNESTSTKALFDLLNYIKSNPSFIDAFSLLIIPMLNPDGSNAYTRVNANNVDLNRDAQELSQPESVTLNKLFKTFKPHFCLNLHGQRTIFSAGDTNYPATLSFLVPAENEERDITETRKKAMRIISYMNTELQQLIPNQIGRYDDGFNANCVGDAFTMAGVPTILFESGHYKDDYDREEVRAYTFTALWVCLKAIRDKNQIDDNHLKYFNIPENNKLFCDIIISNVDVNGQNMTVEIQFIEKLVENSIHFLAKIEKISKFTNLYAHKSYNANGSKVLTTNHIDIYEGYETDFVIWKNNEILKLAK</sequence>
<dbReference type="Proteomes" id="UP000238426">
    <property type="component" value="Unassembled WGS sequence"/>
</dbReference>
<dbReference type="GO" id="GO:0008270">
    <property type="term" value="F:zinc ion binding"/>
    <property type="evidence" value="ECO:0007669"/>
    <property type="project" value="InterPro"/>
</dbReference>
<evidence type="ECO:0000256" key="1">
    <source>
        <dbReference type="PROSITE-ProRule" id="PRU01379"/>
    </source>
</evidence>
<proteinExistence type="inferred from homology"/>
<comment type="caution">
    <text evidence="3">The sequence shown here is derived from an EMBL/GenBank/DDBJ whole genome shotgun (WGS) entry which is preliminary data.</text>
</comment>
<dbReference type="OrthoDB" id="1119199at2"/>
<evidence type="ECO:0000313" key="4">
    <source>
        <dbReference type="Proteomes" id="UP000238426"/>
    </source>
</evidence>
<evidence type="ECO:0000313" key="3">
    <source>
        <dbReference type="EMBL" id="PSG88123.1"/>
    </source>
</evidence>
<feature type="active site" description="Proton donor/acceptor" evidence="1">
    <location>
        <position position="238"/>
    </location>
</feature>
<dbReference type="Gene3D" id="3.40.630.10">
    <property type="entry name" value="Zn peptidases"/>
    <property type="match status" value="1"/>
</dbReference>
<dbReference type="GO" id="GO:0006508">
    <property type="term" value="P:proteolysis"/>
    <property type="evidence" value="ECO:0007669"/>
    <property type="project" value="InterPro"/>
</dbReference>
<dbReference type="SUPFAM" id="SSF53187">
    <property type="entry name" value="Zn-dependent exopeptidases"/>
    <property type="match status" value="1"/>
</dbReference>
<dbReference type="AlphaFoldDB" id="A0A2T1N8H3"/>
<evidence type="ECO:0000259" key="2">
    <source>
        <dbReference type="PROSITE" id="PS52035"/>
    </source>
</evidence>
<name>A0A2T1N8H3_9FLAO</name>
<reference evidence="3 4" key="1">
    <citation type="submission" date="2018-03" db="EMBL/GenBank/DDBJ databases">
        <title>Mesoflavibacter sp. HG37 and Mesoflavibacter sp. HG96 sp.nov., two marine bacteria isolated from seawater of Western Pacific Ocean.</title>
        <authorList>
            <person name="Cheng H."/>
            <person name="Wu Y.-H."/>
            <person name="Guo L.-L."/>
            <person name="Xu X.-W."/>
        </authorList>
    </citation>
    <scope>NUCLEOTIDE SEQUENCE [LARGE SCALE GENOMIC DNA]</scope>
    <source>
        <strain evidence="3 4">KCTC 32269</strain>
    </source>
</reference>
<feature type="domain" description="Peptidase M14" evidence="2">
    <location>
        <begin position="20"/>
        <end position="262"/>
    </location>
</feature>
<dbReference type="GO" id="GO:0004181">
    <property type="term" value="F:metallocarboxypeptidase activity"/>
    <property type="evidence" value="ECO:0007669"/>
    <property type="project" value="InterPro"/>
</dbReference>
<dbReference type="RefSeq" id="WP_106463261.1">
    <property type="nucleotide sequence ID" value="NZ_PXOQ01000009.1"/>
</dbReference>
<dbReference type="PROSITE" id="PS52035">
    <property type="entry name" value="PEPTIDASE_M14"/>
    <property type="match status" value="1"/>
</dbReference>
<keyword evidence="4" id="KW-1185">Reference proteome</keyword>
<dbReference type="EMBL" id="PXOQ01000009">
    <property type="protein sequence ID" value="PSG88123.1"/>
    <property type="molecule type" value="Genomic_DNA"/>
</dbReference>
<dbReference type="Pfam" id="PF00246">
    <property type="entry name" value="Peptidase_M14"/>
    <property type="match status" value="1"/>
</dbReference>
<gene>
    <name evidence="3" type="ORF">C7H52_07395</name>
</gene>
<dbReference type="InterPro" id="IPR000834">
    <property type="entry name" value="Peptidase_M14"/>
</dbReference>
<comment type="similarity">
    <text evidence="1">Belongs to the peptidase M14 family.</text>
</comment>
<organism evidence="3 4">
    <name type="scientific">Aurantibacter aestuarii</name>
    <dbReference type="NCBI Taxonomy" id="1266046"/>
    <lineage>
        <taxon>Bacteria</taxon>
        <taxon>Pseudomonadati</taxon>
        <taxon>Bacteroidota</taxon>
        <taxon>Flavobacteriia</taxon>
        <taxon>Flavobacteriales</taxon>
        <taxon>Flavobacteriaceae</taxon>
        <taxon>Aurantibacter</taxon>
    </lineage>
</organism>
<protein>
    <submittedName>
        <fullName evidence="3">Peptidase M14</fullName>
    </submittedName>
</protein>
<accession>A0A2T1N8H3</accession>